<protein>
    <recommendedName>
        <fullName evidence="1">riboflavin kinase</fullName>
        <ecNumber evidence="1">2.7.1.26</ecNumber>
    </recommendedName>
</protein>
<keyword evidence="4" id="KW-0808">Transferase</keyword>
<keyword evidence="7" id="KW-0418">Kinase</keyword>
<feature type="domain" description="Riboflavin kinase" evidence="11">
    <location>
        <begin position="16"/>
        <end position="145"/>
    </location>
</feature>
<dbReference type="FunFam" id="2.40.30.30:FF:000003">
    <property type="entry name" value="Riboflavin biosynthesis protein"/>
    <property type="match status" value="1"/>
</dbReference>
<dbReference type="InterPro" id="IPR023468">
    <property type="entry name" value="Riboflavin_kinase"/>
</dbReference>
<evidence type="ECO:0000256" key="10">
    <source>
        <dbReference type="ARBA" id="ARBA00023268"/>
    </source>
</evidence>
<dbReference type="GO" id="GO:0005524">
    <property type="term" value="F:ATP binding"/>
    <property type="evidence" value="ECO:0007669"/>
    <property type="project" value="UniProtKB-KW"/>
</dbReference>
<dbReference type="EMBL" id="CAFBOZ010000024">
    <property type="protein sequence ID" value="CAB4994612.1"/>
    <property type="molecule type" value="Genomic_DNA"/>
</dbReference>
<evidence type="ECO:0000256" key="8">
    <source>
        <dbReference type="ARBA" id="ARBA00022827"/>
    </source>
</evidence>
<dbReference type="PANTHER" id="PTHR22749">
    <property type="entry name" value="RIBOFLAVIN KINASE/FMN ADENYLYLTRANSFERASE"/>
    <property type="match status" value="1"/>
</dbReference>
<evidence type="ECO:0000256" key="9">
    <source>
        <dbReference type="ARBA" id="ARBA00022840"/>
    </source>
</evidence>
<keyword evidence="3" id="KW-0288">FMN</keyword>
<dbReference type="SMART" id="SM00904">
    <property type="entry name" value="Flavokinase"/>
    <property type="match status" value="1"/>
</dbReference>
<organism evidence="12">
    <name type="scientific">freshwater metagenome</name>
    <dbReference type="NCBI Taxonomy" id="449393"/>
    <lineage>
        <taxon>unclassified sequences</taxon>
        <taxon>metagenomes</taxon>
        <taxon>ecological metagenomes</taxon>
    </lineage>
</organism>
<dbReference type="GO" id="GO:0009398">
    <property type="term" value="P:FMN biosynthetic process"/>
    <property type="evidence" value="ECO:0007669"/>
    <property type="project" value="TreeGrafter"/>
</dbReference>
<dbReference type="Pfam" id="PF01687">
    <property type="entry name" value="Flavokinase"/>
    <property type="match status" value="1"/>
</dbReference>
<dbReference type="GO" id="GO:0009231">
    <property type="term" value="P:riboflavin biosynthetic process"/>
    <property type="evidence" value="ECO:0007669"/>
    <property type="project" value="InterPro"/>
</dbReference>
<keyword evidence="8" id="KW-0274">FAD</keyword>
<dbReference type="AlphaFoldDB" id="A0A6J7NVI1"/>
<dbReference type="EC" id="2.7.1.26" evidence="1"/>
<keyword evidence="6" id="KW-0547">Nucleotide-binding</keyword>
<dbReference type="PANTHER" id="PTHR22749:SF6">
    <property type="entry name" value="RIBOFLAVIN KINASE"/>
    <property type="match status" value="1"/>
</dbReference>
<dbReference type="InterPro" id="IPR015865">
    <property type="entry name" value="Riboflavin_kinase_bac/euk"/>
</dbReference>
<gene>
    <name evidence="12" type="ORF">UFOPK3992_00271</name>
</gene>
<dbReference type="GO" id="GO:0016779">
    <property type="term" value="F:nucleotidyltransferase activity"/>
    <property type="evidence" value="ECO:0007669"/>
    <property type="project" value="UniProtKB-KW"/>
</dbReference>
<dbReference type="SUPFAM" id="SSF82114">
    <property type="entry name" value="Riboflavin kinase-like"/>
    <property type="match status" value="1"/>
</dbReference>
<evidence type="ECO:0000256" key="1">
    <source>
        <dbReference type="ARBA" id="ARBA00012105"/>
    </source>
</evidence>
<proteinExistence type="predicted"/>
<sequence length="150" mass="16100">MRLLVSQGRVEEAADALTRPHRVQGLVVHGDHRGRELGYPTANLEATPLATIPADGVYAAWLVVDPDGAASPVWPAAVSVGTNPTFGEVARRVEAFALDAGTDLDLYGREVAVDFLTHLRPMVAFDSLDALVVQMARDVDDARLVCLREG</sequence>
<dbReference type="Gene3D" id="2.40.30.30">
    <property type="entry name" value="Riboflavin kinase-like"/>
    <property type="match status" value="1"/>
</dbReference>
<evidence type="ECO:0000256" key="4">
    <source>
        <dbReference type="ARBA" id="ARBA00022679"/>
    </source>
</evidence>
<reference evidence="12" key="1">
    <citation type="submission" date="2020-05" db="EMBL/GenBank/DDBJ databases">
        <authorList>
            <person name="Chiriac C."/>
            <person name="Salcher M."/>
            <person name="Ghai R."/>
            <person name="Kavagutti S V."/>
        </authorList>
    </citation>
    <scope>NUCLEOTIDE SEQUENCE</scope>
</reference>
<accession>A0A6J7NVI1</accession>
<keyword evidence="10" id="KW-0511">Multifunctional enzyme</keyword>
<evidence type="ECO:0000313" key="12">
    <source>
        <dbReference type="EMBL" id="CAB4994612.1"/>
    </source>
</evidence>
<evidence type="ECO:0000259" key="11">
    <source>
        <dbReference type="SMART" id="SM00904"/>
    </source>
</evidence>
<evidence type="ECO:0000256" key="3">
    <source>
        <dbReference type="ARBA" id="ARBA00022643"/>
    </source>
</evidence>
<keyword evidence="2" id="KW-0285">Flavoprotein</keyword>
<name>A0A6J7NVI1_9ZZZZ</name>
<keyword evidence="9" id="KW-0067">ATP-binding</keyword>
<evidence type="ECO:0000256" key="2">
    <source>
        <dbReference type="ARBA" id="ARBA00022630"/>
    </source>
</evidence>
<evidence type="ECO:0000256" key="7">
    <source>
        <dbReference type="ARBA" id="ARBA00022777"/>
    </source>
</evidence>
<evidence type="ECO:0000256" key="6">
    <source>
        <dbReference type="ARBA" id="ARBA00022741"/>
    </source>
</evidence>
<dbReference type="GO" id="GO:0008531">
    <property type="term" value="F:riboflavin kinase activity"/>
    <property type="evidence" value="ECO:0007669"/>
    <property type="project" value="UniProtKB-EC"/>
</dbReference>
<dbReference type="InterPro" id="IPR023465">
    <property type="entry name" value="Riboflavin_kinase_dom_sf"/>
</dbReference>
<evidence type="ECO:0000256" key="5">
    <source>
        <dbReference type="ARBA" id="ARBA00022695"/>
    </source>
</evidence>
<keyword evidence="5" id="KW-0548">Nucleotidyltransferase</keyword>